<dbReference type="PANTHER" id="PTHR48052:SF8">
    <property type="entry name" value="LRR RECEPTOR-LIKE SERINE_THREONINE-PROTEIN KINASE FLS2"/>
    <property type="match status" value="1"/>
</dbReference>
<dbReference type="Pfam" id="PF13855">
    <property type="entry name" value="LRR_8"/>
    <property type="match status" value="2"/>
</dbReference>
<sequence>MSAEYLKSVTRVSDLRGLSELLENKTRPVVVAISGRVGSRAPLKCQRSGVLGVFFEKKAKLVLGTRTLHGDFERNPAEILLQHKEVPWFLEDSTGQVNVVGAQYANGFYDNLKEFLFDEPASELVKKLVEPTSELIKKSVKPGGFFKVLHSFHVFAFSDSPRLKQRSDILEHTCSGRVLELGKPLTIVGEAVRYSDGALVIKRPRDGSFMALVVISIGLTAIGTVAYAWYVMPSIKKAWFLDKSKGRPESRTGDQADAMLYYPVEPNRNRIEKLIQILNRKIIDSIHFLSSSSDMGLHHYWWVMTVVVIELFFYSSNSQNLRLESNRFSGEIPSGFDKCALLEQLSLGGNDLSGNIPEDLFRLQRLNLLGIQENALSGTLSPALGNLSGLVRFDISWNTFSGEIPDVFNTLPELKYLVAQANRFAGGVPRSLSSSRNLILLNLRNNSLSGPWHLDCAAMTNLTSLDLGSNNFNASLLGYLPSCRHLKYMNLAQNHFDGELPQSFEDLHSLSYLSLSNCSLVNISSTLRILERCKNLTTLVLAMNFYGEMLPDDLNLRFKKLEVLAFGNSNLTGTVPGWLTKSTNLQLLDLSWNHLSGAIPNWIGGFSSLFYLDLSRNSLTGEIPRSLTMLPSLSEREPTFLEPPPNSPFFYNNVNARALQYKHVHGFPPTIQLGQNNLSGPIWKAFGNLKKLHVFDLNSNMLSGSIPGTLSRMESLETLDLSNNRISGSIPASLERLTFLSKFSVANNSLSGNIPSGGQFMTFPNSSFEGNHLAGDHCLQCPGDTPDEKRSRVSDSDRDNDTALDFSYGLALGFGLSLVLVAFRRQLFMHHQG</sequence>
<dbReference type="SUPFAM" id="SSF52047">
    <property type="entry name" value="RNI-like"/>
    <property type="match status" value="1"/>
</dbReference>
<dbReference type="SUPFAM" id="SSF52058">
    <property type="entry name" value="L domain-like"/>
    <property type="match status" value="1"/>
</dbReference>
<dbReference type="PROSITE" id="PS51450">
    <property type="entry name" value="LRR"/>
    <property type="match status" value="1"/>
</dbReference>
<keyword evidence="7" id="KW-0677">Repeat</keyword>
<dbReference type="SMART" id="SM00369">
    <property type="entry name" value="LRR_TYP"/>
    <property type="match status" value="6"/>
</dbReference>
<proteinExistence type="inferred from homology"/>
<evidence type="ECO:0000256" key="5">
    <source>
        <dbReference type="ARBA" id="ARBA00022692"/>
    </source>
</evidence>
<dbReference type="InterPro" id="IPR003591">
    <property type="entry name" value="Leu-rich_rpt_typical-subtyp"/>
</dbReference>
<reference evidence="13 14" key="1">
    <citation type="submission" date="2022-03" db="EMBL/GenBank/DDBJ databases">
        <authorList>
            <person name="Nunn A."/>
            <person name="Chopra R."/>
            <person name="Nunn A."/>
            <person name="Contreras Garrido A."/>
        </authorList>
    </citation>
    <scope>NUCLEOTIDE SEQUENCE [LARGE SCALE GENOMIC DNA]</scope>
</reference>
<dbReference type="PRINTS" id="PR00019">
    <property type="entry name" value="LEURICHRPT"/>
</dbReference>
<dbReference type="Pfam" id="PF00560">
    <property type="entry name" value="LRR_1"/>
    <property type="match status" value="3"/>
</dbReference>
<keyword evidence="6" id="KW-0732">Signal</keyword>
<dbReference type="FunFam" id="3.80.10.10:FF:000041">
    <property type="entry name" value="LRR receptor-like serine/threonine-protein kinase ERECTA"/>
    <property type="match status" value="1"/>
</dbReference>
<evidence type="ECO:0000256" key="3">
    <source>
        <dbReference type="ARBA" id="ARBA00022475"/>
    </source>
</evidence>
<keyword evidence="5 12" id="KW-0812">Transmembrane</keyword>
<dbReference type="Proteomes" id="UP000836841">
    <property type="component" value="Chromosome 1"/>
</dbReference>
<dbReference type="EMBL" id="OU466857">
    <property type="protein sequence ID" value="CAH2037709.1"/>
    <property type="molecule type" value="Genomic_DNA"/>
</dbReference>
<evidence type="ECO:0000256" key="12">
    <source>
        <dbReference type="SAM" id="Phobius"/>
    </source>
</evidence>
<evidence type="ECO:0000256" key="11">
    <source>
        <dbReference type="ARBA" id="ARBA00023180"/>
    </source>
</evidence>
<evidence type="ECO:0000256" key="6">
    <source>
        <dbReference type="ARBA" id="ARBA00022729"/>
    </source>
</evidence>
<organism evidence="13 14">
    <name type="scientific">Thlaspi arvense</name>
    <name type="common">Field penny-cress</name>
    <dbReference type="NCBI Taxonomy" id="13288"/>
    <lineage>
        <taxon>Eukaryota</taxon>
        <taxon>Viridiplantae</taxon>
        <taxon>Streptophyta</taxon>
        <taxon>Embryophyta</taxon>
        <taxon>Tracheophyta</taxon>
        <taxon>Spermatophyta</taxon>
        <taxon>Magnoliopsida</taxon>
        <taxon>eudicotyledons</taxon>
        <taxon>Gunneridae</taxon>
        <taxon>Pentapetalae</taxon>
        <taxon>rosids</taxon>
        <taxon>malvids</taxon>
        <taxon>Brassicales</taxon>
        <taxon>Brassicaceae</taxon>
        <taxon>Thlaspideae</taxon>
        <taxon>Thlaspi</taxon>
    </lineage>
</organism>
<keyword evidence="10" id="KW-0675">Receptor</keyword>
<keyword evidence="4" id="KW-0433">Leucine-rich repeat</keyword>
<evidence type="ECO:0000256" key="10">
    <source>
        <dbReference type="ARBA" id="ARBA00023170"/>
    </source>
</evidence>
<evidence type="ECO:0000256" key="9">
    <source>
        <dbReference type="ARBA" id="ARBA00023136"/>
    </source>
</evidence>
<protein>
    <submittedName>
        <fullName evidence="13">Uncharacterized protein</fullName>
    </submittedName>
</protein>
<evidence type="ECO:0000313" key="13">
    <source>
        <dbReference type="EMBL" id="CAH2037709.1"/>
    </source>
</evidence>
<gene>
    <name evidence="13" type="ORF">TAV2_LOCUS2508</name>
</gene>
<dbReference type="GO" id="GO:0005886">
    <property type="term" value="C:plasma membrane"/>
    <property type="evidence" value="ECO:0007669"/>
    <property type="project" value="UniProtKB-SubCell"/>
</dbReference>
<dbReference type="PANTHER" id="PTHR48052">
    <property type="entry name" value="UNNAMED PRODUCT"/>
    <property type="match status" value="1"/>
</dbReference>
<keyword evidence="8 12" id="KW-1133">Transmembrane helix</keyword>
<name>A0AAU9RC44_THLAR</name>
<keyword evidence="14" id="KW-1185">Reference proteome</keyword>
<feature type="transmembrane region" description="Helical" evidence="12">
    <location>
        <begin position="806"/>
        <end position="823"/>
    </location>
</feature>
<keyword evidence="3" id="KW-1003">Cell membrane</keyword>
<dbReference type="AlphaFoldDB" id="A0AAU9RC44"/>
<evidence type="ECO:0000256" key="7">
    <source>
        <dbReference type="ARBA" id="ARBA00022737"/>
    </source>
</evidence>
<evidence type="ECO:0000256" key="2">
    <source>
        <dbReference type="ARBA" id="ARBA00009592"/>
    </source>
</evidence>
<comment type="subcellular location">
    <subcellularLocation>
        <location evidence="1">Cell membrane</location>
        <topology evidence="1">Single-pass type I membrane protein</topology>
    </subcellularLocation>
</comment>
<dbReference type="InterPro" id="IPR032675">
    <property type="entry name" value="LRR_dom_sf"/>
</dbReference>
<accession>A0AAU9RC44</accession>
<feature type="transmembrane region" description="Helical" evidence="12">
    <location>
        <begin position="209"/>
        <end position="230"/>
    </location>
</feature>
<evidence type="ECO:0000256" key="4">
    <source>
        <dbReference type="ARBA" id="ARBA00022614"/>
    </source>
</evidence>
<dbReference type="FunFam" id="3.80.10.10:FF:000213">
    <property type="entry name" value="Tyrosine-sulfated glycopeptide receptor 1"/>
    <property type="match status" value="1"/>
</dbReference>
<evidence type="ECO:0000313" key="14">
    <source>
        <dbReference type="Proteomes" id="UP000836841"/>
    </source>
</evidence>
<dbReference type="Gene3D" id="3.80.10.10">
    <property type="entry name" value="Ribonuclease Inhibitor"/>
    <property type="match status" value="2"/>
</dbReference>
<evidence type="ECO:0000256" key="8">
    <source>
        <dbReference type="ARBA" id="ARBA00022989"/>
    </source>
</evidence>
<comment type="similarity">
    <text evidence="2">Belongs to the RLP family.</text>
</comment>
<dbReference type="InterPro" id="IPR001611">
    <property type="entry name" value="Leu-rich_rpt"/>
</dbReference>
<evidence type="ECO:0000256" key="1">
    <source>
        <dbReference type="ARBA" id="ARBA00004251"/>
    </source>
</evidence>
<keyword evidence="11" id="KW-0325">Glycoprotein</keyword>
<keyword evidence="9 12" id="KW-0472">Membrane</keyword>